<organism evidence="2 3">
    <name type="scientific">Pseudolycoriella hygida</name>
    <dbReference type="NCBI Taxonomy" id="35572"/>
    <lineage>
        <taxon>Eukaryota</taxon>
        <taxon>Metazoa</taxon>
        <taxon>Ecdysozoa</taxon>
        <taxon>Arthropoda</taxon>
        <taxon>Hexapoda</taxon>
        <taxon>Insecta</taxon>
        <taxon>Pterygota</taxon>
        <taxon>Neoptera</taxon>
        <taxon>Endopterygota</taxon>
        <taxon>Diptera</taxon>
        <taxon>Nematocera</taxon>
        <taxon>Sciaroidea</taxon>
        <taxon>Sciaridae</taxon>
        <taxon>Pseudolycoriella</taxon>
    </lineage>
</organism>
<dbReference type="EMBL" id="WJQU01000001">
    <property type="protein sequence ID" value="KAJ6646152.1"/>
    <property type="molecule type" value="Genomic_DNA"/>
</dbReference>
<proteinExistence type="predicted"/>
<dbReference type="Proteomes" id="UP001151699">
    <property type="component" value="Chromosome A"/>
</dbReference>
<keyword evidence="1" id="KW-0732">Signal</keyword>
<keyword evidence="3" id="KW-1185">Reference proteome</keyword>
<comment type="caution">
    <text evidence="2">The sequence shown here is derived from an EMBL/GenBank/DDBJ whole genome shotgun (WGS) entry which is preliminary data.</text>
</comment>
<reference evidence="2" key="1">
    <citation type="submission" date="2022-07" db="EMBL/GenBank/DDBJ databases">
        <authorList>
            <person name="Trinca V."/>
            <person name="Uliana J.V.C."/>
            <person name="Torres T.T."/>
            <person name="Ward R.J."/>
            <person name="Monesi N."/>
        </authorList>
    </citation>
    <scope>NUCLEOTIDE SEQUENCE</scope>
    <source>
        <strain evidence="2">HSMRA1968</strain>
        <tissue evidence="2">Whole embryos</tissue>
    </source>
</reference>
<evidence type="ECO:0000256" key="1">
    <source>
        <dbReference type="SAM" id="SignalP"/>
    </source>
</evidence>
<accession>A0A9Q0NA45</accession>
<gene>
    <name evidence="2" type="ORF">Bhyg_01363</name>
</gene>
<feature type="non-terminal residue" evidence="2">
    <location>
        <position position="177"/>
    </location>
</feature>
<evidence type="ECO:0008006" key="4">
    <source>
        <dbReference type="Google" id="ProtNLM"/>
    </source>
</evidence>
<sequence length="177" mass="19114">WELNLNAHLSILVVSTRAGPVVIADSSVGAVDAETLEAIVVFGYLWAKFKHHATTVIGGELNNNGNSLNTIENGAIERRGKLRNEIRRAYLSSIVCSSDDTFVVSSTLVGVGVSWGITATVLLVLLDISAPYTSIVPPEGLLGSRELVRSTENRRSGKWSVHKAMWLNKGKPSSEDE</sequence>
<feature type="non-terminal residue" evidence="2">
    <location>
        <position position="1"/>
    </location>
</feature>
<protein>
    <recommendedName>
        <fullName evidence="4">CNNM transmembrane domain-containing protein</fullName>
    </recommendedName>
</protein>
<feature type="signal peptide" evidence="1">
    <location>
        <begin position="1"/>
        <end position="18"/>
    </location>
</feature>
<dbReference type="AlphaFoldDB" id="A0A9Q0NA45"/>
<feature type="chain" id="PRO_5040465974" description="CNNM transmembrane domain-containing protein" evidence="1">
    <location>
        <begin position="19"/>
        <end position="177"/>
    </location>
</feature>
<evidence type="ECO:0000313" key="2">
    <source>
        <dbReference type="EMBL" id="KAJ6646152.1"/>
    </source>
</evidence>
<evidence type="ECO:0000313" key="3">
    <source>
        <dbReference type="Proteomes" id="UP001151699"/>
    </source>
</evidence>
<name>A0A9Q0NA45_9DIPT</name>